<dbReference type="InterPro" id="IPR029063">
    <property type="entry name" value="SAM-dependent_MTases_sf"/>
</dbReference>
<organism evidence="2">
    <name type="scientific">marine sediment metagenome</name>
    <dbReference type="NCBI Taxonomy" id="412755"/>
    <lineage>
        <taxon>unclassified sequences</taxon>
        <taxon>metagenomes</taxon>
        <taxon>ecological metagenomes</taxon>
    </lineage>
</organism>
<gene>
    <name evidence="2" type="ORF">LCGC14_2336920</name>
</gene>
<dbReference type="InterPro" id="IPR052514">
    <property type="entry name" value="SAM-dependent_MTase"/>
</dbReference>
<dbReference type="Gene3D" id="3.40.50.150">
    <property type="entry name" value="Vaccinia Virus protein VP39"/>
    <property type="match status" value="1"/>
</dbReference>
<dbReference type="NCBIfam" id="TIGR01444">
    <property type="entry name" value="fkbM_fam"/>
    <property type="match status" value="1"/>
</dbReference>
<dbReference type="Pfam" id="PF05050">
    <property type="entry name" value="Methyltransf_21"/>
    <property type="match status" value="1"/>
</dbReference>
<protein>
    <recommendedName>
        <fullName evidence="1">Methyltransferase FkbM domain-containing protein</fullName>
    </recommendedName>
</protein>
<dbReference type="AlphaFoldDB" id="A0A0F9F896"/>
<evidence type="ECO:0000313" key="2">
    <source>
        <dbReference type="EMBL" id="KKL47302.1"/>
    </source>
</evidence>
<comment type="caution">
    <text evidence="2">The sequence shown here is derived from an EMBL/GenBank/DDBJ whole genome shotgun (WGS) entry which is preliminary data.</text>
</comment>
<dbReference type="PANTHER" id="PTHR34203">
    <property type="entry name" value="METHYLTRANSFERASE, FKBM FAMILY PROTEIN"/>
    <property type="match status" value="1"/>
</dbReference>
<reference evidence="2" key="1">
    <citation type="journal article" date="2015" name="Nature">
        <title>Complex archaea that bridge the gap between prokaryotes and eukaryotes.</title>
        <authorList>
            <person name="Spang A."/>
            <person name="Saw J.H."/>
            <person name="Jorgensen S.L."/>
            <person name="Zaremba-Niedzwiedzka K."/>
            <person name="Martijn J."/>
            <person name="Lind A.E."/>
            <person name="van Eijk R."/>
            <person name="Schleper C."/>
            <person name="Guy L."/>
            <person name="Ettema T.J."/>
        </authorList>
    </citation>
    <scope>NUCLEOTIDE SEQUENCE</scope>
</reference>
<evidence type="ECO:0000259" key="1">
    <source>
        <dbReference type="Pfam" id="PF05050"/>
    </source>
</evidence>
<dbReference type="PANTHER" id="PTHR34203:SF15">
    <property type="entry name" value="SLL1173 PROTEIN"/>
    <property type="match status" value="1"/>
</dbReference>
<dbReference type="InterPro" id="IPR006342">
    <property type="entry name" value="FkbM_mtfrase"/>
</dbReference>
<sequence length="231" mass="25355">MKPRFRSLRERWHRMAGSRRVTLDGIRIHTAGDSIPPEITRLLWRGDYEFAERKLLLRVARPGDRVLEVGAGIGVLGLVAARICGPDNVLSYEPNPTTLPLIEANHALNALYPGIRTRAITAGGGPITFFRTGNIISSSLIERDASEAITVESDRLDDTIAEFAPTILLMDAEGAEVELLPLADLSSIRAIVVETHAKITGEASVTRLRTHITEKGFRIAADVNNNMLCLR</sequence>
<dbReference type="EMBL" id="LAZR01033716">
    <property type="protein sequence ID" value="KKL47302.1"/>
    <property type="molecule type" value="Genomic_DNA"/>
</dbReference>
<accession>A0A0F9F896</accession>
<name>A0A0F9F896_9ZZZZ</name>
<dbReference type="SUPFAM" id="SSF53335">
    <property type="entry name" value="S-adenosyl-L-methionine-dependent methyltransferases"/>
    <property type="match status" value="1"/>
</dbReference>
<feature type="domain" description="Methyltransferase FkbM" evidence="1">
    <location>
        <begin position="69"/>
        <end position="219"/>
    </location>
</feature>
<proteinExistence type="predicted"/>